<feature type="region of interest" description="Disordered" evidence="1">
    <location>
        <begin position="1"/>
        <end position="25"/>
    </location>
</feature>
<feature type="compositionally biased region" description="Polar residues" evidence="1">
    <location>
        <begin position="128"/>
        <end position="146"/>
    </location>
</feature>
<dbReference type="Proteomes" id="UP000236333">
    <property type="component" value="Unassembled WGS sequence"/>
</dbReference>
<evidence type="ECO:0000313" key="2">
    <source>
        <dbReference type="EMBL" id="PNH05801.1"/>
    </source>
</evidence>
<reference evidence="2 3" key="1">
    <citation type="journal article" date="2017" name="Mol. Biol. Evol.">
        <title>The 4-celled Tetrabaena socialis nuclear genome reveals the essential components for genetic control of cell number at the origin of multicellularity in the volvocine lineage.</title>
        <authorList>
            <person name="Featherston J."/>
            <person name="Arakaki Y."/>
            <person name="Hanschen E.R."/>
            <person name="Ferris P.J."/>
            <person name="Michod R.E."/>
            <person name="Olson B.J.S.C."/>
            <person name="Nozaki H."/>
            <person name="Durand P.M."/>
        </authorList>
    </citation>
    <scope>NUCLEOTIDE SEQUENCE [LARGE SCALE GENOMIC DNA]</scope>
    <source>
        <strain evidence="2 3">NIES-571</strain>
    </source>
</reference>
<dbReference type="EMBL" id="PGGS01000278">
    <property type="protein sequence ID" value="PNH05801.1"/>
    <property type="molecule type" value="Genomic_DNA"/>
</dbReference>
<organism evidence="2 3">
    <name type="scientific">Tetrabaena socialis</name>
    <dbReference type="NCBI Taxonomy" id="47790"/>
    <lineage>
        <taxon>Eukaryota</taxon>
        <taxon>Viridiplantae</taxon>
        <taxon>Chlorophyta</taxon>
        <taxon>core chlorophytes</taxon>
        <taxon>Chlorophyceae</taxon>
        <taxon>CS clade</taxon>
        <taxon>Chlamydomonadales</taxon>
        <taxon>Tetrabaenaceae</taxon>
        <taxon>Tetrabaena</taxon>
    </lineage>
</organism>
<evidence type="ECO:0000256" key="1">
    <source>
        <dbReference type="SAM" id="MobiDB-lite"/>
    </source>
</evidence>
<feature type="compositionally biased region" description="Polar residues" evidence="1">
    <location>
        <begin position="87"/>
        <end position="96"/>
    </location>
</feature>
<feature type="compositionally biased region" description="Polar residues" evidence="1">
    <location>
        <begin position="187"/>
        <end position="198"/>
    </location>
</feature>
<proteinExistence type="predicted"/>
<dbReference type="AlphaFoldDB" id="A0A2J7ZZV2"/>
<protein>
    <submittedName>
        <fullName evidence="2">Uncharacterized protein</fullName>
    </submittedName>
</protein>
<accession>A0A2J7ZZV2</accession>
<comment type="caution">
    <text evidence="2">The sequence shown here is derived from an EMBL/GenBank/DDBJ whole genome shotgun (WGS) entry which is preliminary data.</text>
</comment>
<gene>
    <name evidence="2" type="ORF">TSOC_007900</name>
</gene>
<name>A0A2J7ZZV2_9CHLO</name>
<keyword evidence="3" id="KW-1185">Reference proteome</keyword>
<feature type="compositionally biased region" description="Low complexity" evidence="1">
    <location>
        <begin position="147"/>
        <end position="162"/>
    </location>
</feature>
<sequence length="205" mass="21346">MKGSSARQKWAVHEEPSVQQAPHPFSAPSEVVAVAAAAKVYKYRQQHSYDEDDEGGAGSPVGTWQAAQAQAAARKVVPVLKRGQSDIKATQHSSAASPLPPVEGGGPWRASNEMGVHTPIQEVARSGSLRSPTEITWQTSANTATTGESGSGSYNSRSGSGQPTPPPQPTPQRVSSHLVACLAELGPSSSANSRTTSGKKGVRWG</sequence>
<feature type="region of interest" description="Disordered" evidence="1">
    <location>
        <begin position="46"/>
        <end position="205"/>
    </location>
</feature>
<evidence type="ECO:0000313" key="3">
    <source>
        <dbReference type="Proteomes" id="UP000236333"/>
    </source>
</evidence>